<evidence type="ECO:0000313" key="1">
    <source>
        <dbReference type="EMBL" id="EMO56303.1"/>
    </source>
</evidence>
<proteinExistence type="predicted"/>
<protein>
    <submittedName>
        <fullName evidence="1">Uncharacterized protein</fullName>
    </submittedName>
</protein>
<comment type="caution">
    <text evidence="1">The sequence shown here is derived from an EMBL/GenBank/DDBJ whole genome shotgun (WGS) entry which is preliminary data.</text>
</comment>
<sequence length="97" mass="11708">MTLRDAARKMAVSPKTLQRLIHDYKLIRYAEEFNAHNQKTFSLYPEDVERLIEFKKKGNFKSWKQLLTIFTSKNSIKLYSVKYLREVDPNLLRKIWN</sequence>
<evidence type="ECO:0000313" key="2">
    <source>
        <dbReference type="Proteomes" id="UP000012149"/>
    </source>
</evidence>
<dbReference type="AlphaFoldDB" id="M6W3B7"/>
<reference evidence="1 2" key="1">
    <citation type="submission" date="2013-01" db="EMBL/GenBank/DDBJ databases">
        <authorList>
            <person name="Harkins D.M."/>
            <person name="Durkin A.S."/>
            <person name="Brinkac L.M."/>
            <person name="Haft D.H."/>
            <person name="Selengut J.D."/>
            <person name="Sanka R."/>
            <person name="DePew J."/>
            <person name="Purushe J."/>
            <person name="Matthias M.A."/>
            <person name="Vinetz J.M."/>
            <person name="Sutton G.G."/>
            <person name="Nierman W.C."/>
            <person name="Fouts D.E."/>
        </authorList>
    </citation>
    <scope>NUCLEOTIDE SEQUENCE [LARGE SCALE GENOMIC DNA]</scope>
    <source>
        <strain evidence="1 2">CBC1416</strain>
    </source>
</reference>
<organism evidence="1 2">
    <name type="scientific">Leptospira santarosai str. CBC1416</name>
    <dbReference type="NCBI Taxonomy" id="1193059"/>
    <lineage>
        <taxon>Bacteria</taxon>
        <taxon>Pseudomonadati</taxon>
        <taxon>Spirochaetota</taxon>
        <taxon>Spirochaetia</taxon>
        <taxon>Leptospirales</taxon>
        <taxon>Leptospiraceae</taxon>
        <taxon>Leptospira</taxon>
    </lineage>
</organism>
<name>M6W3B7_9LEPT</name>
<dbReference type="Proteomes" id="UP000012149">
    <property type="component" value="Unassembled WGS sequence"/>
</dbReference>
<accession>M6W3B7</accession>
<gene>
    <name evidence="1" type="ORF">LEP1GSC161_0085</name>
</gene>
<dbReference type="EMBL" id="AKWE02000177">
    <property type="protein sequence ID" value="EMO56303.1"/>
    <property type="molecule type" value="Genomic_DNA"/>
</dbReference>